<feature type="transmembrane region" description="Helical" evidence="1">
    <location>
        <begin position="392"/>
        <end position="416"/>
    </location>
</feature>
<dbReference type="OrthoDB" id="182994at2"/>
<dbReference type="InterPro" id="IPR043745">
    <property type="entry name" value="DUF5690"/>
</dbReference>
<feature type="transmembrane region" description="Helical" evidence="1">
    <location>
        <begin position="359"/>
        <end position="380"/>
    </location>
</feature>
<dbReference type="RefSeq" id="WP_087140683.1">
    <property type="nucleotide sequence ID" value="NZ_FUIE01000049.1"/>
</dbReference>
<dbReference type="SUPFAM" id="SSF103473">
    <property type="entry name" value="MFS general substrate transporter"/>
    <property type="match status" value="1"/>
</dbReference>
<evidence type="ECO:0000313" key="2">
    <source>
        <dbReference type="EMBL" id="SJM62965.1"/>
    </source>
</evidence>
<feature type="transmembrane region" description="Helical" evidence="1">
    <location>
        <begin position="223"/>
        <end position="243"/>
    </location>
</feature>
<evidence type="ECO:0000313" key="3">
    <source>
        <dbReference type="Proteomes" id="UP000195766"/>
    </source>
</evidence>
<feature type="transmembrane region" description="Helical" evidence="1">
    <location>
        <begin position="49"/>
        <end position="69"/>
    </location>
</feature>
<feature type="transmembrane region" description="Helical" evidence="1">
    <location>
        <begin position="295"/>
        <end position="314"/>
    </location>
</feature>
<dbReference type="Proteomes" id="UP000195766">
    <property type="component" value="Unassembled WGS sequence"/>
</dbReference>
<name>A0A1R4G4F3_BREDI</name>
<dbReference type="EMBL" id="FUIE01000049">
    <property type="protein sequence ID" value="SJM62965.1"/>
    <property type="molecule type" value="Genomic_DNA"/>
</dbReference>
<feature type="transmembrane region" description="Helical" evidence="1">
    <location>
        <begin position="320"/>
        <end position="338"/>
    </location>
</feature>
<accession>A0A1R4G4F3</accession>
<feature type="transmembrane region" description="Helical" evidence="1">
    <location>
        <begin position="142"/>
        <end position="161"/>
    </location>
</feature>
<protein>
    <recommendedName>
        <fullName evidence="4">MFS transporter</fullName>
    </recommendedName>
</protein>
<keyword evidence="1" id="KW-0472">Membrane</keyword>
<feature type="transmembrane region" description="Helical" evidence="1">
    <location>
        <begin position="89"/>
        <end position="107"/>
    </location>
</feature>
<sequence>MKSLTQKLKDAGPIGFSIFAGLAGFCAYFSMYAFRKPFSAATFEGVEGWAFVLDYKVALVIAQVIGYALSKWIGVKVIAEADGQGRGRAILMLIGASWLALVAFALIPAPWNVAALFFNGLPLGLIWGLVFAYMEGRRVSDVLGAVLCASFILSSGVVKAVGKLLLQAAVSDLWMPAAAGMVFMPLLLVSVWGLAQLPGPNADDERERIRRAPMNKDDRRHFLADYGLGLAALIAAYVLFTAFRDFRDNFSAEVWEAVGYGDAAGVFAASELPVAVIVLIVLGSLILIRDNRRALMVMHGVVIAGAALIGLSTLAFQAELVSALTWMILSGAGLYMAYTPFNAMLFDRMLAATRRVGTAGFLIYVADASGYIGSVILLLYRSFAAPQLDWLQFFIGAAYASAAASLVLTLASAVYFGRKLGRKHQVQMAQAAPDAAAS</sequence>
<keyword evidence="1" id="KW-0812">Transmembrane</keyword>
<gene>
    <name evidence="2" type="ORF">FM111_09215</name>
</gene>
<dbReference type="Pfam" id="PF18943">
    <property type="entry name" value="DUF5690"/>
    <property type="match status" value="1"/>
</dbReference>
<keyword evidence="1" id="KW-1133">Transmembrane helix</keyword>
<evidence type="ECO:0000256" key="1">
    <source>
        <dbReference type="SAM" id="Phobius"/>
    </source>
</evidence>
<dbReference type="AlphaFoldDB" id="A0A1R4G4F3"/>
<organism evidence="2 3">
    <name type="scientific">Brevundimonas diminuta 3F5N</name>
    <dbReference type="NCBI Taxonomy" id="1255603"/>
    <lineage>
        <taxon>Bacteria</taxon>
        <taxon>Pseudomonadati</taxon>
        <taxon>Pseudomonadota</taxon>
        <taxon>Alphaproteobacteria</taxon>
        <taxon>Caulobacterales</taxon>
        <taxon>Caulobacteraceae</taxon>
        <taxon>Brevundimonas</taxon>
    </lineage>
</organism>
<feature type="transmembrane region" description="Helical" evidence="1">
    <location>
        <begin position="263"/>
        <end position="288"/>
    </location>
</feature>
<reference evidence="2 3" key="1">
    <citation type="submission" date="2017-02" db="EMBL/GenBank/DDBJ databases">
        <authorList>
            <person name="Peterson S.W."/>
        </authorList>
    </citation>
    <scope>NUCLEOTIDE SEQUENCE [LARGE SCALE GENOMIC DNA]</scope>
    <source>
        <strain evidence="2 3">3F5N</strain>
    </source>
</reference>
<feature type="transmembrane region" description="Helical" evidence="1">
    <location>
        <begin position="173"/>
        <end position="195"/>
    </location>
</feature>
<feature type="transmembrane region" description="Helical" evidence="1">
    <location>
        <begin position="113"/>
        <end position="133"/>
    </location>
</feature>
<proteinExistence type="predicted"/>
<dbReference type="InterPro" id="IPR036259">
    <property type="entry name" value="MFS_trans_sf"/>
</dbReference>
<feature type="transmembrane region" description="Helical" evidence="1">
    <location>
        <begin position="12"/>
        <end position="34"/>
    </location>
</feature>
<evidence type="ECO:0008006" key="4">
    <source>
        <dbReference type="Google" id="ProtNLM"/>
    </source>
</evidence>